<dbReference type="EMBL" id="JAQNDO010000001">
    <property type="protein sequence ID" value="MDC0740481.1"/>
    <property type="molecule type" value="Genomic_DNA"/>
</dbReference>
<evidence type="ECO:0000313" key="2">
    <source>
        <dbReference type="EMBL" id="MDC0740481.1"/>
    </source>
</evidence>
<protein>
    <submittedName>
        <fullName evidence="2">Uncharacterized protein</fullName>
    </submittedName>
</protein>
<proteinExistence type="predicted"/>
<keyword evidence="3" id="KW-1185">Reference proteome</keyword>
<organism evidence="2 3">
    <name type="scientific">Polyangium mundeleinium</name>
    <dbReference type="NCBI Taxonomy" id="2995306"/>
    <lineage>
        <taxon>Bacteria</taxon>
        <taxon>Pseudomonadati</taxon>
        <taxon>Myxococcota</taxon>
        <taxon>Polyangia</taxon>
        <taxon>Polyangiales</taxon>
        <taxon>Polyangiaceae</taxon>
        <taxon>Polyangium</taxon>
    </lineage>
</organism>
<name>A0ABT5EFC7_9BACT</name>
<reference evidence="2 3" key="1">
    <citation type="submission" date="2022-11" db="EMBL/GenBank/DDBJ databases">
        <title>Minimal conservation of predation-associated metabolite biosynthetic gene clusters underscores biosynthetic potential of Myxococcota including descriptions for ten novel species: Archangium lansinium sp. nov., Myxococcus landrumus sp. nov., Nannocystis bai.</title>
        <authorList>
            <person name="Ahearne A."/>
            <person name="Stevens C."/>
            <person name="Dowd S."/>
        </authorList>
    </citation>
    <scope>NUCLEOTIDE SEQUENCE [LARGE SCALE GENOMIC DNA]</scope>
    <source>
        <strain evidence="2 3">RJM3</strain>
    </source>
</reference>
<comment type="caution">
    <text evidence="2">The sequence shown here is derived from an EMBL/GenBank/DDBJ whole genome shotgun (WGS) entry which is preliminary data.</text>
</comment>
<accession>A0ABT5EFC7</accession>
<dbReference type="Proteomes" id="UP001221411">
    <property type="component" value="Unassembled WGS sequence"/>
</dbReference>
<gene>
    <name evidence="2" type="ORF">POL67_03935</name>
</gene>
<feature type="region of interest" description="Disordered" evidence="1">
    <location>
        <begin position="76"/>
        <end position="101"/>
    </location>
</feature>
<sequence length="101" mass="11885">MHRLLAERLPPRLELRELLLRVVFLDHVHHLDRLQKFIGRYALALRKPGGEHLQAAEELPGELHLFLQTRDVHVDDGERREVGPREQVPDLVERQAELPQR</sequence>
<evidence type="ECO:0000256" key="1">
    <source>
        <dbReference type="SAM" id="MobiDB-lite"/>
    </source>
</evidence>
<evidence type="ECO:0000313" key="3">
    <source>
        <dbReference type="Proteomes" id="UP001221411"/>
    </source>
</evidence>